<dbReference type="AlphaFoldDB" id="A0A9P6VM78"/>
<reference evidence="3" key="1">
    <citation type="submission" date="2019-07" db="EMBL/GenBank/DDBJ databases">
        <title>Hyphodiscus hymeniophilus genome sequencing and assembly.</title>
        <authorList>
            <person name="Kramer G."/>
            <person name="Nodwell J."/>
        </authorList>
    </citation>
    <scope>NUCLEOTIDE SEQUENCE</scope>
    <source>
        <strain evidence="3">ATCC 34498</strain>
    </source>
</reference>
<dbReference type="Pfam" id="PF20237">
    <property type="entry name" value="DUF6594"/>
    <property type="match status" value="1"/>
</dbReference>
<evidence type="ECO:0000313" key="3">
    <source>
        <dbReference type="EMBL" id="KAG0650289.1"/>
    </source>
</evidence>
<dbReference type="OrthoDB" id="3561189at2759"/>
<evidence type="ECO:0000259" key="2">
    <source>
        <dbReference type="Pfam" id="PF20237"/>
    </source>
</evidence>
<sequence>MKEDSDLWVFRRFGQLHLFNLLHLQQHLAQLQYNLERQIGREHDGQSQDYKELVLDIKRSLAEYDQALAAQATLKSYKKATPKILELIDWVSLNFGGGNCTLLLDGLGRRSNPPIPCSDLISVALEDKTLTHRFIDKYENLRKRFTTGRVPGAPIYFYSEGGIRFAEEVIINAAFCLLLIGPVIVLSYLTSKMWKLIFISLCLLVASAFSGGFLNAPNKTGLGLVAGYAAVLVVFLSTSGGS</sequence>
<evidence type="ECO:0000256" key="1">
    <source>
        <dbReference type="SAM" id="Phobius"/>
    </source>
</evidence>
<organism evidence="3 4">
    <name type="scientific">Hyphodiscus hymeniophilus</name>
    <dbReference type="NCBI Taxonomy" id="353542"/>
    <lineage>
        <taxon>Eukaryota</taxon>
        <taxon>Fungi</taxon>
        <taxon>Dikarya</taxon>
        <taxon>Ascomycota</taxon>
        <taxon>Pezizomycotina</taxon>
        <taxon>Leotiomycetes</taxon>
        <taxon>Helotiales</taxon>
        <taxon>Hyphodiscaceae</taxon>
        <taxon>Hyphodiscus</taxon>
    </lineage>
</organism>
<keyword evidence="4" id="KW-1185">Reference proteome</keyword>
<gene>
    <name evidence="3" type="ORF">D0Z07_3186</name>
</gene>
<protein>
    <recommendedName>
        <fullName evidence="2">DUF6594 domain-containing protein</fullName>
    </recommendedName>
</protein>
<keyword evidence="1" id="KW-1133">Transmembrane helix</keyword>
<feature type="domain" description="DUF6594" evidence="2">
    <location>
        <begin position="1"/>
        <end position="233"/>
    </location>
</feature>
<feature type="transmembrane region" description="Helical" evidence="1">
    <location>
        <begin position="220"/>
        <end position="238"/>
    </location>
</feature>
<name>A0A9P6VM78_9HELO</name>
<feature type="transmembrane region" description="Helical" evidence="1">
    <location>
        <begin position="196"/>
        <end position="214"/>
    </location>
</feature>
<comment type="caution">
    <text evidence="3">The sequence shown here is derived from an EMBL/GenBank/DDBJ whole genome shotgun (WGS) entry which is preliminary data.</text>
</comment>
<keyword evidence="1" id="KW-0812">Transmembrane</keyword>
<keyword evidence="1" id="KW-0472">Membrane</keyword>
<feature type="transmembrane region" description="Helical" evidence="1">
    <location>
        <begin position="169"/>
        <end position="189"/>
    </location>
</feature>
<dbReference type="EMBL" id="VNKQ01000006">
    <property type="protein sequence ID" value="KAG0650289.1"/>
    <property type="molecule type" value="Genomic_DNA"/>
</dbReference>
<proteinExistence type="predicted"/>
<accession>A0A9P6VM78</accession>
<dbReference type="PANTHER" id="PTHR34502">
    <property type="entry name" value="DUF6594 DOMAIN-CONTAINING PROTEIN-RELATED"/>
    <property type="match status" value="1"/>
</dbReference>
<dbReference type="Proteomes" id="UP000785200">
    <property type="component" value="Unassembled WGS sequence"/>
</dbReference>
<evidence type="ECO:0000313" key="4">
    <source>
        <dbReference type="Proteomes" id="UP000785200"/>
    </source>
</evidence>
<dbReference type="PANTHER" id="PTHR34502:SF5">
    <property type="entry name" value="DUF6594 DOMAIN-CONTAINING PROTEIN"/>
    <property type="match status" value="1"/>
</dbReference>
<dbReference type="InterPro" id="IPR046529">
    <property type="entry name" value="DUF6594"/>
</dbReference>